<accession>A0A9D1ISK8</accession>
<proteinExistence type="predicted"/>
<gene>
    <name evidence="2" type="ORF">IAB67_00710</name>
</gene>
<keyword evidence="1" id="KW-0472">Membrane</keyword>
<evidence type="ECO:0000256" key="1">
    <source>
        <dbReference type="SAM" id="Phobius"/>
    </source>
</evidence>
<dbReference type="Proteomes" id="UP000824073">
    <property type="component" value="Unassembled WGS sequence"/>
</dbReference>
<keyword evidence="1" id="KW-1133">Transmembrane helix</keyword>
<feature type="transmembrane region" description="Helical" evidence="1">
    <location>
        <begin position="93"/>
        <end position="111"/>
    </location>
</feature>
<reference evidence="2" key="2">
    <citation type="journal article" date="2021" name="PeerJ">
        <title>Extensive microbial diversity within the chicken gut microbiome revealed by metagenomics and culture.</title>
        <authorList>
            <person name="Gilroy R."/>
            <person name="Ravi A."/>
            <person name="Getino M."/>
            <person name="Pursley I."/>
            <person name="Horton D.L."/>
            <person name="Alikhan N.F."/>
            <person name="Baker D."/>
            <person name="Gharbi K."/>
            <person name="Hall N."/>
            <person name="Watson M."/>
            <person name="Adriaenssens E.M."/>
            <person name="Foster-Nyarko E."/>
            <person name="Jarju S."/>
            <person name="Secka A."/>
            <person name="Antonio M."/>
            <person name="Oren A."/>
            <person name="Chaudhuri R.R."/>
            <person name="La Ragione R."/>
            <person name="Hildebrand F."/>
            <person name="Pallen M.J."/>
        </authorList>
    </citation>
    <scope>NUCLEOTIDE SEQUENCE</scope>
    <source>
        <strain evidence="2">CHK191-8634</strain>
    </source>
</reference>
<dbReference type="AlphaFoldDB" id="A0A9D1ISK8"/>
<protein>
    <recommendedName>
        <fullName evidence="4">DUF2178 domain-containing protein</fullName>
    </recommendedName>
</protein>
<organism evidence="2 3">
    <name type="scientific">Candidatus Ventrousia excrementavium</name>
    <dbReference type="NCBI Taxonomy" id="2840961"/>
    <lineage>
        <taxon>Bacteria</taxon>
        <taxon>Bacillati</taxon>
        <taxon>Bacillota</taxon>
        <taxon>Clostridia</taxon>
        <taxon>Eubacteriales</taxon>
        <taxon>Clostridiaceae</taxon>
        <taxon>Clostridiaceae incertae sedis</taxon>
        <taxon>Candidatus Ventrousia</taxon>
    </lineage>
</organism>
<reference evidence="2" key="1">
    <citation type="submission" date="2020-10" db="EMBL/GenBank/DDBJ databases">
        <authorList>
            <person name="Gilroy R."/>
        </authorList>
    </citation>
    <scope>NUCLEOTIDE SEQUENCE</scope>
    <source>
        <strain evidence="2">CHK191-8634</strain>
    </source>
</reference>
<evidence type="ECO:0008006" key="4">
    <source>
        <dbReference type="Google" id="ProtNLM"/>
    </source>
</evidence>
<name>A0A9D1ISK8_9CLOT</name>
<evidence type="ECO:0000313" key="3">
    <source>
        <dbReference type="Proteomes" id="UP000824073"/>
    </source>
</evidence>
<comment type="caution">
    <text evidence="2">The sequence shown here is derived from an EMBL/GenBank/DDBJ whole genome shotgun (WGS) entry which is preliminary data.</text>
</comment>
<evidence type="ECO:0000313" key="2">
    <source>
        <dbReference type="EMBL" id="HIU42803.1"/>
    </source>
</evidence>
<keyword evidence="1" id="KW-0812">Transmembrane</keyword>
<sequence length="143" mass="15179">MKGKVGKAAVVVLGAGAAAVGFALQLTTASYGSFLWVLSAVLIGLGCGAFGHGLGDLLSQRALKDAPELARRLEIEATDERNVALANAAKAKAFDQMLYIFGALMLAFVLMQIELAAILLLVAAYLFIVGCSIYYRSKYEKEM</sequence>
<feature type="transmembrane region" description="Helical" evidence="1">
    <location>
        <begin position="33"/>
        <end position="54"/>
    </location>
</feature>
<dbReference type="EMBL" id="DVMR01000009">
    <property type="protein sequence ID" value="HIU42803.1"/>
    <property type="molecule type" value="Genomic_DNA"/>
</dbReference>